<dbReference type="CDD" id="cd01648">
    <property type="entry name" value="TERT"/>
    <property type="match status" value="1"/>
</dbReference>
<feature type="compositionally biased region" description="Polar residues" evidence="15">
    <location>
        <begin position="298"/>
        <end position="313"/>
    </location>
</feature>
<feature type="domain" description="Reverse transcriptase" evidence="16">
    <location>
        <begin position="841"/>
        <end position="1168"/>
    </location>
</feature>
<keyword evidence="6 14" id="KW-0548">Nucleotidyltransferase</keyword>
<dbReference type="Gene3D" id="1.10.357.90">
    <property type="match status" value="1"/>
</dbReference>
<evidence type="ECO:0000256" key="8">
    <source>
        <dbReference type="ARBA" id="ARBA00022842"/>
    </source>
</evidence>
<dbReference type="InterPro" id="IPR049139">
    <property type="entry name" value="TERT_C"/>
</dbReference>
<dbReference type="Gene3D" id="3.30.70.2630">
    <property type="match status" value="1"/>
</dbReference>
<dbReference type="PANTHER" id="PTHR12066:SF0">
    <property type="entry name" value="TELOMERASE REVERSE TRANSCRIPTASE"/>
    <property type="match status" value="1"/>
</dbReference>
<dbReference type="OrthoDB" id="289721at2759"/>
<organism evidence="17 18">
    <name type="scientific">Pocillopora damicornis</name>
    <name type="common">Cauliflower coral</name>
    <name type="synonym">Millepora damicornis</name>
    <dbReference type="NCBI Taxonomy" id="46731"/>
    <lineage>
        <taxon>Eukaryota</taxon>
        <taxon>Metazoa</taxon>
        <taxon>Cnidaria</taxon>
        <taxon>Anthozoa</taxon>
        <taxon>Hexacorallia</taxon>
        <taxon>Scleractinia</taxon>
        <taxon>Astrocoeniina</taxon>
        <taxon>Pocilloporidae</taxon>
        <taxon>Pocillopora</taxon>
    </lineage>
</organism>
<feature type="region of interest" description="Disordered" evidence="15">
    <location>
        <begin position="271"/>
        <end position="313"/>
    </location>
</feature>
<dbReference type="OMA" id="HERIGDD"/>
<reference evidence="17 18" key="1">
    <citation type="journal article" date="2018" name="Sci. Rep.">
        <title>Comparative analysis of the Pocillopora damicornis genome highlights role of immune system in coral evolution.</title>
        <authorList>
            <person name="Cunning R."/>
            <person name="Bay R.A."/>
            <person name="Gillette P."/>
            <person name="Baker A.C."/>
            <person name="Traylor-Knowles N."/>
        </authorList>
    </citation>
    <scope>NUCLEOTIDE SEQUENCE [LARGE SCALE GENOMIC DNA]</scope>
    <source>
        <strain evidence="17">RSMAS</strain>
        <tissue evidence="17">Whole animal</tissue>
    </source>
</reference>
<keyword evidence="5 14" id="KW-0808">Transferase</keyword>
<comment type="catalytic activity">
    <reaction evidence="13 14">
        <text>DNA(n) + a 2'-deoxyribonucleoside 5'-triphosphate = DNA(n+1) + diphosphate</text>
        <dbReference type="Rhea" id="RHEA:22508"/>
        <dbReference type="Rhea" id="RHEA-COMP:17339"/>
        <dbReference type="Rhea" id="RHEA-COMP:17340"/>
        <dbReference type="ChEBI" id="CHEBI:33019"/>
        <dbReference type="ChEBI" id="CHEBI:61560"/>
        <dbReference type="ChEBI" id="CHEBI:173112"/>
        <dbReference type="EC" id="2.7.7.49"/>
    </reaction>
</comment>
<evidence type="ECO:0000256" key="3">
    <source>
        <dbReference type="ARBA" id="ARBA00016182"/>
    </source>
</evidence>
<keyword evidence="8 14" id="KW-0460">Magnesium</keyword>
<dbReference type="GO" id="GO:0046872">
    <property type="term" value="F:metal ion binding"/>
    <property type="evidence" value="ECO:0007669"/>
    <property type="project" value="UniProtKB-KW"/>
</dbReference>
<comment type="function">
    <text evidence="14">Telomerase is a ribonucleoprotein enzyme essential for the replication of chromosome termini in most eukaryotes. It elongates telomeres. It is a reverse transcriptase that adds simple sequence repeats to chromosome ends by copying a template sequence within the RNA component of the enzyme.</text>
</comment>
<dbReference type="GO" id="GO:0070034">
    <property type="term" value="F:telomerase RNA binding"/>
    <property type="evidence" value="ECO:0007669"/>
    <property type="project" value="TreeGrafter"/>
</dbReference>
<evidence type="ECO:0000256" key="12">
    <source>
        <dbReference type="ARBA" id="ARBA00032044"/>
    </source>
</evidence>
<comment type="subcellular location">
    <subcellularLocation>
        <location evidence="14">Nucleus</location>
    </subcellularLocation>
    <subcellularLocation>
        <location evidence="14">Chromosome</location>
        <location evidence="14">Telomere</location>
    </subcellularLocation>
</comment>
<evidence type="ECO:0000256" key="11">
    <source>
        <dbReference type="ARBA" id="ARBA00023242"/>
    </source>
</evidence>
<keyword evidence="4 14" id="KW-0158">Chromosome</keyword>
<dbReference type="InterPro" id="IPR049915">
    <property type="entry name" value="TERT_TEN"/>
</dbReference>
<sequence length="1359" mass="155893">MATKQSKKGKKIQLFKSRKIIGSFYAKCFTLIRYIRKVQQDKALQLIQDGDPEEYRRLLKTTLIAVPRDQPVTPPFKPSTAQWFTLKEIIVRVIEHFCRGNKTNVLAYGFESLSGYGNKGTVAGTVGIQNSYPNTVVSYLRTARAWQLLHERIGDDLMIYLLQNLSVFVKVNSCFFQVAGYPITRLSPITSKDVFPPLSVRKAGETNGDRDASNVISNKKSRRGGKRARRYGENVRAKVSCSKLADVISTTGPATVLSRAPVRVNINSSNDDTHLIEVSQSSGKRKRDSLDSGDVSRDSPNPSKKSRTNSNVFKNNSPLFLKGVLVDNEISAKTSLESATAGTVTDADQGKLWKENSDVVTSNTTDFVDSSETQKNVFGQTFREEPNEQSVKDQGGVVFKHTVGVKEKTQIQTLKRKKCVSSAMKVEKEKKKAVGESKPWKYLTKFLPKSSGRSEPARTGQRKRTAHSNSELKETNNQQIDYNRGSSSLKKNRKSICLNEIFIPRSNLFYTSNLSQTFPKNHIVESLPVSMAGARKLVQHIFLQGASLGACRDRGGIRKDERKEQSVVNQAAVKNPDGSNTLKLTTRRKRKPLRLPRRLKTIVPTLLKFLARHQKCPFRTLVKVYCRYDHGRQAIKNEKKRRMLRRIPFSVNVVYHKLSLKGRAKFTQRKRRERKAKVNLLRYRRAVRMFTEHDQVVDFLKCICNKVVPKELWGSSGNKETFFRNLAKFIHLYRGEKFTLAQMMMGIKVSCCKWLQVNKSGNRKHVALSDSVKQLELLALFIWWLVTSYLVIVLKTFFYITETGIHRQRVVYYRKPIWKTIQQFGLNTFCGEFFKPLKTAEAENLLRAQSSLGFSLLRFIPKTSTVRPITNMRHRPSSKEPISVQNQLSVNSKLKNLFEVIKFEKERNPEKMGATLFGTDDLYRALKPFASRVRSRLEGKPLYFVHVDVSHCYESILHQKLFDTMKEVLEEEEYLIRRFALLRMSGGKVYREFSKHVSTADDCRLFPDFFRSLVVEWKLRQVVAVDNVWYVTEDRDKLIKLLEEHIFNNFVRIGNNYYQQTRGIAQGSVLSTMLCGYYYSQMERTHLSEIVQDPDSLLLRWVDDFLFVTPHRRLADKFLNTMHAGIPEYGCVINHDKTLTNYTAVTADGHKVTGIGASDRFPWCGFLLDTVTLEVSPDLSRYTGSLLRDTLTVSLDAHPGEALSKKLRYSVRPKCHPLLLDPNMNTRENTLLNVFHVFLLTAYKFHTYVKELPRGSKPRDNPSFFSRMILDLALYFYSASVRKCHQLSPSGASFSLDEHEVTWLCLYAFQMCLRRTQSRYREILTFLSKSLSQIHLSNRIKLPATPWNAALTKLVRKKS</sequence>
<dbReference type="Pfam" id="PF12009">
    <property type="entry name" value="Telomerase_RBD"/>
    <property type="match status" value="1"/>
</dbReference>
<dbReference type="InterPro" id="IPR021891">
    <property type="entry name" value="Telomerase_RBD"/>
</dbReference>
<comment type="caution">
    <text evidence="17">The sequence shown here is derived from an EMBL/GenBank/DDBJ whole genome shotgun (WGS) entry which is preliminary data.</text>
</comment>
<evidence type="ECO:0000256" key="14">
    <source>
        <dbReference type="RuleBase" id="RU365061"/>
    </source>
</evidence>
<evidence type="ECO:0000256" key="6">
    <source>
        <dbReference type="ARBA" id="ARBA00022695"/>
    </source>
</evidence>
<evidence type="ECO:0000259" key="16">
    <source>
        <dbReference type="PROSITE" id="PS50878"/>
    </source>
</evidence>
<dbReference type="GO" id="GO:0042162">
    <property type="term" value="F:telomeric DNA binding"/>
    <property type="evidence" value="ECO:0007669"/>
    <property type="project" value="TreeGrafter"/>
</dbReference>
<feature type="compositionally biased region" description="Basic and acidic residues" evidence="15">
    <location>
        <begin position="288"/>
        <end position="297"/>
    </location>
</feature>
<evidence type="ECO:0000256" key="1">
    <source>
        <dbReference type="ARBA" id="ARBA00008001"/>
    </source>
</evidence>
<dbReference type="GO" id="GO:0007004">
    <property type="term" value="P:telomere maintenance via telomerase"/>
    <property type="evidence" value="ECO:0007669"/>
    <property type="project" value="TreeGrafter"/>
</dbReference>
<keyword evidence="10 14" id="KW-0695">RNA-directed DNA polymerase</keyword>
<evidence type="ECO:0000313" key="17">
    <source>
        <dbReference type="EMBL" id="RMX56928.1"/>
    </source>
</evidence>
<dbReference type="Pfam" id="PF11474">
    <property type="entry name" value="TEN_TERT"/>
    <property type="match status" value="1"/>
</dbReference>
<feature type="compositionally biased region" description="Basic and acidic residues" evidence="15">
    <location>
        <begin position="202"/>
        <end position="212"/>
    </location>
</feature>
<dbReference type="PANTHER" id="PTHR12066">
    <property type="entry name" value="TELOMERASE REVERSE TRANSCRIPTASE"/>
    <property type="match status" value="1"/>
</dbReference>
<dbReference type="EC" id="2.7.7.49" evidence="2 14"/>
<dbReference type="SMART" id="SM00975">
    <property type="entry name" value="Telomerase_RBD"/>
    <property type="match status" value="1"/>
</dbReference>
<keyword evidence="9 14" id="KW-0779">Telomere</keyword>
<keyword evidence="7 14" id="KW-0479">Metal-binding</keyword>
<dbReference type="GO" id="GO:0003720">
    <property type="term" value="F:telomerase activity"/>
    <property type="evidence" value="ECO:0007669"/>
    <property type="project" value="InterPro"/>
</dbReference>
<evidence type="ECO:0000313" key="18">
    <source>
        <dbReference type="Proteomes" id="UP000275408"/>
    </source>
</evidence>
<evidence type="ECO:0000256" key="2">
    <source>
        <dbReference type="ARBA" id="ARBA00012493"/>
    </source>
</evidence>
<gene>
    <name evidence="17" type="ORF">pdam_00011073</name>
</gene>
<keyword evidence="11 14" id="KW-0539">Nucleus</keyword>
<name>A0A3M6UUD6_POCDA</name>
<comment type="similarity">
    <text evidence="1 14">Belongs to the reverse transcriptase family. Telomerase subfamily.</text>
</comment>
<feature type="region of interest" description="Disordered" evidence="15">
    <location>
        <begin position="445"/>
        <end position="486"/>
    </location>
</feature>
<proteinExistence type="inferred from homology"/>
<evidence type="ECO:0000256" key="4">
    <source>
        <dbReference type="ARBA" id="ARBA00022454"/>
    </source>
</evidence>
<dbReference type="PROSITE" id="PS50878">
    <property type="entry name" value="RT_POL"/>
    <property type="match status" value="1"/>
</dbReference>
<protein>
    <recommendedName>
        <fullName evidence="3 14">Telomerase reverse transcriptase</fullName>
        <ecNumber evidence="2 14">2.7.7.49</ecNumber>
    </recommendedName>
    <alternativeName>
        <fullName evidence="12 14">Telomerase catalytic subunit</fullName>
    </alternativeName>
</protein>
<dbReference type="Pfam" id="PF21399">
    <property type="entry name" value="TERT_C"/>
    <property type="match status" value="1"/>
</dbReference>
<dbReference type="GO" id="GO:0000333">
    <property type="term" value="C:telomerase catalytic core complex"/>
    <property type="evidence" value="ECO:0007669"/>
    <property type="project" value="TreeGrafter"/>
</dbReference>
<evidence type="ECO:0000256" key="15">
    <source>
        <dbReference type="SAM" id="MobiDB-lite"/>
    </source>
</evidence>
<dbReference type="InterPro" id="IPR000477">
    <property type="entry name" value="RT_dom"/>
</dbReference>
<evidence type="ECO:0000256" key="7">
    <source>
        <dbReference type="ARBA" id="ARBA00022723"/>
    </source>
</evidence>
<dbReference type="PRINTS" id="PR01365">
    <property type="entry name" value="TELOMERASERT"/>
</dbReference>
<dbReference type="GO" id="GO:0000781">
    <property type="term" value="C:chromosome, telomeric region"/>
    <property type="evidence" value="ECO:0007669"/>
    <property type="project" value="UniProtKB-SubCell"/>
</dbReference>
<dbReference type="STRING" id="46731.A0A3M6UUD6"/>
<evidence type="ECO:0000256" key="5">
    <source>
        <dbReference type="ARBA" id="ARBA00022679"/>
    </source>
</evidence>
<dbReference type="InterPro" id="IPR003545">
    <property type="entry name" value="Telomerase_RT"/>
</dbReference>
<evidence type="ECO:0000256" key="13">
    <source>
        <dbReference type="ARBA" id="ARBA00048173"/>
    </source>
</evidence>
<dbReference type="Proteomes" id="UP000275408">
    <property type="component" value="Unassembled WGS sequence"/>
</dbReference>
<feature type="compositionally biased region" description="Polar residues" evidence="15">
    <location>
        <begin position="475"/>
        <end position="486"/>
    </location>
</feature>
<accession>A0A3M6UUD6</accession>
<feature type="compositionally biased region" description="Basic residues" evidence="15">
    <location>
        <begin position="219"/>
        <end position="229"/>
    </location>
</feature>
<evidence type="ECO:0000256" key="10">
    <source>
        <dbReference type="ARBA" id="ARBA00022918"/>
    </source>
</evidence>
<evidence type="ECO:0000256" key="9">
    <source>
        <dbReference type="ARBA" id="ARBA00022895"/>
    </source>
</evidence>
<feature type="region of interest" description="Disordered" evidence="15">
    <location>
        <begin position="201"/>
        <end position="232"/>
    </location>
</feature>
<dbReference type="EMBL" id="RCHS01000763">
    <property type="protein sequence ID" value="RMX56928.1"/>
    <property type="molecule type" value="Genomic_DNA"/>
</dbReference>
<dbReference type="Gene3D" id="1.10.132.70">
    <property type="match status" value="1"/>
</dbReference>
<keyword evidence="18" id="KW-1185">Reference proteome</keyword>